<dbReference type="EMBL" id="CP108169">
    <property type="protein sequence ID" value="WTQ75084.1"/>
    <property type="molecule type" value="Genomic_DNA"/>
</dbReference>
<dbReference type="AlphaFoldDB" id="A0AAU1LV40"/>
<organism evidence="1">
    <name type="scientific">Streptomyces sp. NBC_00148</name>
    <dbReference type="NCBI Taxonomy" id="2903626"/>
    <lineage>
        <taxon>Bacteria</taxon>
        <taxon>Bacillati</taxon>
        <taxon>Actinomycetota</taxon>
        <taxon>Actinomycetes</taxon>
        <taxon>Kitasatosporales</taxon>
        <taxon>Streptomycetaceae</taxon>
        <taxon>Streptomyces</taxon>
    </lineage>
</organism>
<evidence type="ECO:0000313" key="1">
    <source>
        <dbReference type="EMBL" id="WTQ75084.1"/>
    </source>
</evidence>
<name>A0AAU1LV40_9ACTN</name>
<sequence length="54" mass="5700">MPLFTLGLEQIIQWKYGVMGTVGITLLTFGLKAGSPNCACAGALVLALLFMPND</sequence>
<accession>A0AAU1LV40</accession>
<proteinExistence type="predicted"/>
<protein>
    <submittedName>
        <fullName evidence="1">Uncharacterized protein</fullName>
    </submittedName>
</protein>
<gene>
    <name evidence="1" type="ORF">OG222_19230</name>
</gene>
<reference evidence="1" key="1">
    <citation type="submission" date="2022-10" db="EMBL/GenBank/DDBJ databases">
        <title>The complete genomes of actinobacterial strains from the NBC collection.</title>
        <authorList>
            <person name="Joergensen T.S."/>
            <person name="Alvarez Arevalo M."/>
            <person name="Sterndorff E.B."/>
            <person name="Faurdal D."/>
            <person name="Vuksanovic O."/>
            <person name="Mourched A.-S."/>
            <person name="Charusanti P."/>
            <person name="Shaw S."/>
            <person name="Blin K."/>
            <person name="Weber T."/>
        </authorList>
    </citation>
    <scope>NUCLEOTIDE SEQUENCE</scope>
    <source>
        <strain evidence="1">NBC_00148</strain>
    </source>
</reference>